<reference evidence="9" key="1">
    <citation type="journal article" date="2006" name="PLoS Biol.">
        <title>Macronuclear genome sequence of the ciliate Tetrahymena thermophila, a model eukaryote.</title>
        <authorList>
            <person name="Eisen J.A."/>
            <person name="Coyne R.S."/>
            <person name="Wu M."/>
            <person name="Wu D."/>
            <person name="Thiagarajan M."/>
            <person name="Wortman J.R."/>
            <person name="Badger J.H."/>
            <person name="Ren Q."/>
            <person name="Amedeo P."/>
            <person name="Jones K.M."/>
            <person name="Tallon L.J."/>
            <person name="Delcher A.L."/>
            <person name="Salzberg S.L."/>
            <person name="Silva J.C."/>
            <person name="Haas B.J."/>
            <person name="Majoros W.H."/>
            <person name="Farzad M."/>
            <person name="Carlton J.M."/>
            <person name="Smith R.K. Jr."/>
            <person name="Garg J."/>
            <person name="Pearlman R.E."/>
            <person name="Karrer K.M."/>
            <person name="Sun L."/>
            <person name="Manning G."/>
            <person name="Elde N.C."/>
            <person name="Turkewitz A.P."/>
            <person name="Asai D.J."/>
            <person name="Wilkes D.E."/>
            <person name="Wang Y."/>
            <person name="Cai H."/>
            <person name="Collins K."/>
            <person name="Stewart B.A."/>
            <person name="Lee S.R."/>
            <person name="Wilamowska K."/>
            <person name="Weinberg Z."/>
            <person name="Ruzzo W.L."/>
            <person name="Wloga D."/>
            <person name="Gaertig J."/>
            <person name="Frankel J."/>
            <person name="Tsao C.-C."/>
            <person name="Gorovsky M.A."/>
            <person name="Keeling P.J."/>
            <person name="Waller R.F."/>
            <person name="Patron N.J."/>
            <person name="Cherry J.M."/>
            <person name="Stover N.A."/>
            <person name="Krieger C.J."/>
            <person name="del Toro C."/>
            <person name="Ryder H.F."/>
            <person name="Williamson S.C."/>
            <person name="Barbeau R.A."/>
            <person name="Hamilton E.P."/>
            <person name="Orias E."/>
        </authorList>
    </citation>
    <scope>NUCLEOTIDE SEQUENCE [LARGE SCALE GENOMIC DNA]</scope>
    <source>
        <strain evidence="9">SB210</strain>
    </source>
</reference>
<dbReference type="GeneID" id="7844976"/>
<dbReference type="Gene3D" id="3.40.50.1240">
    <property type="entry name" value="Phosphoglycerate mutase-like"/>
    <property type="match status" value="1"/>
</dbReference>
<dbReference type="PANTHER" id="PTHR11567">
    <property type="entry name" value="ACID PHOSPHATASE-RELATED"/>
    <property type="match status" value="1"/>
</dbReference>
<keyword evidence="3" id="KW-0732">Signal</keyword>
<keyword evidence="6" id="KW-0325">Glycoprotein</keyword>
<evidence type="ECO:0000313" key="8">
    <source>
        <dbReference type="EMBL" id="EDK31768.2"/>
    </source>
</evidence>
<comment type="similarity">
    <text evidence="2">Belongs to the histidine acid phosphatase family.</text>
</comment>
<dbReference type="Proteomes" id="UP000009168">
    <property type="component" value="Unassembled WGS sequence"/>
</dbReference>
<dbReference type="AlphaFoldDB" id="A4VE17"/>
<dbReference type="SUPFAM" id="SSF53254">
    <property type="entry name" value="Phosphoglycerate mutase-like"/>
    <property type="match status" value="1"/>
</dbReference>
<keyword evidence="7" id="KW-0472">Membrane</keyword>
<dbReference type="Pfam" id="PF00328">
    <property type="entry name" value="His_Phos_2"/>
    <property type="match status" value="1"/>
</dbReference>
<dbReference type="RefSeq" id="XP_001471322.2">
    <property type="nucleotide sequence ID" value="XM_001471272.2"/>
</dbReference>
<keyword evidence="4" id="KW-0378">Hydrolase</keyword>
<evidence type="ECO:0000256" key="4">
    <source>
        <dbReference type="ARBA" id="ARBA00022801"/>
    </source>
</evidence>
<keyword evidence="7" id="KW-0812">Transmembrane</keyword>
<evidence type="ECO:0000256" key="7">
    <source>
        <dbReference type="SAM" id="Phobius"/>
    </source>
</evidence>
<evidence type="ECO:0000256" key="2">
    <source>
        <dbReference type="ARBA" id="ARBA00005375"/>
    </source>
</evidence>
<organism evidence="8 9">
    <name type="scientific">Tetrahymena thermophila (strain SB210)</name>
    <dbReference type="NCBI Taxonomy" id="312017"/>
    <lineage>
        <taxon>Eukaryota</taxon>
        <taxon>Sar</taxon>
        <taxon>Alveolata</taxon>
        <taxon>Ciliophora</taxon>
        <taxon>Intramacronucleata</taxon>
        <taxon>Oligohymenophorea</taxon>
        <taxon>Hymenostomatida</taxon>
        <taxon>Tetrahymenina</taxon>
        <taxon>Tetrahymenidae</taxon>
        <taxon>Tetrahymena</taxon>
    </lineage>
</organism>
<dbReference type="EMBL" id="GG662712">
    <property type="protein sequence ID" value="EDK31768.2"/>
    <property type="molecule type" value="Genomic_DNA"/>
</dbReference>
<keyword evidence="9" id="KW-1185">Reference proteome</keyword>
<dbReference type="HOGENOM" id="CLU_030431_1_2_1"/>
<evidence type="ECO:0000256" key="1">
    <source>
        <dbReference type="ARBA" id="ARBA00000032"/>
    </source>
</evidence>
<protein>
    <submittedName>
        <fullName evidence="8">Histidine phosphatase family (Branch 2) protein</fullName>
    </submittedName>
</protein>
<dbReference type="PANTHER" id="PTHR11567:SF211">
    <property type="entry name" value="PROSTATIC ACID PHOSPHATASE"/>
    <property type="match status" value="1"/>
</dbReference>
<dbReference type="InParanoid" id="A4VE17"/>
<gene>
    <name evidence="8" type="ORF">TTHERM_00046899</name>
</gene>
<dbReference type="InterPro" id="IPR050645">
    <property type="entry name" value="Histidine_acid_phosphatase"/>
</dbReference>
<dbReference type="InterPro" id="IPR000560">
    <property type="entry name" value="His_Pase_clade-2"/>
</dbReference>
<keyword evidence="5" id="KW-1015">Disulfide bond</keyword>
<feature type="transmembrane region" description="Helical" evidence="7">
    <location>
        <begin position="389"/>
        <end position="408"/>
    </location>
</feature>
<evidence type="ECO:0000313" key="9">
    <source>
        <dbReference type="Proteomes" id="UP000009168"/>
    </source>
</evidence>
<dbReference type="eggNOG" id="KOG3720">
    <property type="taxonomic scope" value="Eukaryota"/>
</dbReference>
<evidence type="ECO:0000256" key="5">
    <source>
        <dbReference type="ARBA" id="ARBA00023157"/>
    </source>
</evidence>
<name>A4VE17_TETTS</name>
<evidence type="ECO:0000256" key="3">
    <source>
        <dbReference type="ARBA" id="ARBA00022729"/>
    </source>
</evidence>
<dbReference type="CDD" id="cd07061">
    <property type="entry name" value="HP_HAP_like"/>
    <property type="match status" value="1"/>
</dbReference>
<dbReference type="OrthoDB" id="299201at2759"/>
<dbReference type="KEGG" id="tet:TTHERM_00046899"/>
<dbReference type="InterPro" id="IPR029033">
    <property type="entry name" value="His_PPase_superfam"/>
</dbReference>
<keyword evidence="7" id="KW-1133">Transmembrane helix</keyword>
<comment type="catalytic activity">
    <reaction evidence="1">
        <text>a phosphate monoester + H2O = an alcohol + phosphate</text>
        <dbReference type="Rhea" id="RHEA:15017"/>
        <dbReference type="ChEBI" id="CHEBI:15377"/>
        <dbReference type="ChEBI" id="CHEBI:30879"/>
        <dbReference type="ChEBI" id="CHEBI:43474"/>
        <dbReference type="ChEBI" id="CHEBI:67140"/>
        <dbReference type="EC" id="3.1.3.2"/>
    </reaction>
</comment>
<accession>A4VE17</accession>
<sequence>MQKDAMGELSEVGIRQLYELGRIMRLKYVEQEQFISEKFKHQELFIRSTDKSRTLTSAQSFLQGLYPQDTGPQIPQNIADQTQYLFPPHERPSNFKPYKGSESIQNRIQPIPIHTVEFNRDKFLLNAESDCWKLESIRKQYQEIEMNKQINFFQEELNQFLKIVQDKDLLLDMVQIHKYIDGLICNEFNGLELPKDWKENKQFQKKMKDIYTLVFHLYYFGNEEATRLSITPYFKQIMKFIDDKINLKQPIKYYALFTHDVTIVNILNALKLASWQCIKQNIINNQVSPDCVHYDSDFASDILLEVRYHKSTQQYIVVTLFNGEVIELKRGQKYLSLDEFRNILLSQIVDDYDQICQQGKEDQQDNSLLAKLNQFNKEFSLFSNSMKNLAYSVMSALIILFITCLYLLKSVRQYQKTVQSQKKVD</sequence>
<evidence type="ECO:0000256" key="6">
    <source>
        <dbReference type="ARBA" id="ARBA00023180"/>
    </source>
</evidence>
<dbReference type="GO" id="GO:0003993">
    <property type="term" value="F:acid phosphatase activity"/>
    <property type="evidence" value="ECO:0007669"/>
    <property type="project" value="UniProtKB-EC"/>
</dbReference>
<proteinExistence type="inferred from homology"/>